<protein>
    <submittedName>
        <fullName evidence="2">Uncharacterized protein</fullName>
    </submittedName>
</protein>
<feature type="region of interest" description="Disordered" evidence="1">
    <location>
        <begin position="28"/>
        <end position="56"/>
    </location>
</feature>
<reference evidence="2" key="1">
    <citation type="submission" date="2020-10" db="EMBL/GenBank/DDBJ databases">
        <authorList>
            <person name="Gilroy R."/>
        </authorList>
    </citation>
    <scope>NUCLEOTIDE SEQUENCE</scope>
    <source>
        <strain evidence="2">1370</strain>
    </source>
</reference>
<dbReference type="Proteomes" id="UP000823960">
    <property type="component" value="Unassembled WGS sequence"/>
</dbReference>
<accession>A0A9D1NRG4</accession>
<sequence length="122" mass="12940">MEDLAQRLSSILSDEKSMKQIEELASMLGLPADSTPPASQPEAKGQPGEGSPDISGLISLAKGLEGSIEEDENIRLIRALRPLLGEARRKRADSAVRLLKMINLLPLITKSGLLGGDGLGIL</sequence>
<evidence type="ECO:0000313" key="3">
    <source>
        <dbReference type="Proteomes" id="UP000823960"/>
    </source>
</evidence>
<comment type="caution">
    <text evidence="2">The sequence shown here is derived from an EMBL/GenBank/DDBJ whole genome shotgun (WGS) entry which is preliminary data.</text>
</comment>
<evidence type="ECO:0000313" key="2">
    <source>
        <dbReference type="EMBL" id="HIV11213.1"/>
    </source>
</evidence>
<name>A0A9D1NRG4_9FIRM</name>
<organism evidence="2 3">
    <name type="scientific">Candidatus Faeciplasma avium</name>
    <dbReference type="NCBI Taxonomy" id="2840798"/>
    <lineage>
        <taxon>Bacteria</taxon>
        <taxon>Bacillati</taxon>
        <taxon>Bacillota</taxon>
        <taxon>Clostridia</taxon>
        <taxon>Eubacteriales</taxon>
        <taxon>Oscillospiraceae</taxon>
        <taxon>Oscillospiraceae incertae sedis</taxon>
        <taxon>Candidatus Faeciplasma</taxon>
    </lineage>
</organism>
<reference evidence="2" key="2">
    <citation type="journal article" date="2021" name="PeerJ">
        <title>Extensive microbial diversity within the chicken gut microbiome revealed by metagenomics and culture.</title>
        <authorList>
            <person name="Gilroy R."/>
            <person name="Ravi A."/>
            <person name="Getino M."/>
            <person name="Pursley I."/>
            <person name="Horton D.L."/>
            <person name="Alikhan N.F."/>
            <person name="Baker D."/>
            <person name="Gharbi K."/>
            <person name="Hall N."/>
            <person name="Watson M."/>
            <person name="Adriaenssens E.M."/>
            <person name="Foster-Nyarko E."/>
            <person name="Jarju S."/>
            <person name="Secka A."/>
            <person name="Antonio M."/>
            <person name="Oren A."/>
            <person name="Chaudhuri R.R."/>
            <person name="La Ragione R."/>
            <person name="Hildebrand F."/>
            <person name="Pallen M.J."/>
        </authorList>
    </citation>
    <scope>NUCLEOTIDE SEQUENCE</scope>
    <source>
        <strain evidence="2">1370</strain>
    </source>
</reference>
<dbReference type="AlphaFoldDB" id="A0A9D1NRG4"/>
<proteinExistence type="predicted"/>
<dbReference type="EMBL" id="DVOL01000086">
    <property type="protein sequence ID" value="HIV11213.1"/>
    <property type="molecule type" value="Genomic_DNA"/>
</dbReference>
<evidence type="ECO:0000256" key="1">
    <source>
        <dbReference type="SAM" id="MobiDB-lite"/>
    </source>
</evidence>
<gene>
    <name evidence="2" type="ORF">IAD28_05940</name>
</gene>